<dbReference type="OrthoDB" id="196858at2759"/>
<protein>
    <recommendedName>
        <fullName evidence="3">START domain-containing protein</fullName>
    </recommendedName>
</protein>
<dbReference type="PROSITE" id="PS50848">
    <property type="entry name" value="START"/>
    <property type="match status" value="2"/>
</dbReference>
<gene>
    <name evidence="4" type="ORF">PHLCEN_2v12247</name>
</gene>
<feature type="compositionally biased region" description="Low complexity" evidence="1">
    <location>
        <begin position="421"/>
        <end position="436"/>
    </location>
</feature>
<feature type="region of interest" description="Disordered" evidence="1">
    <location>
        <begin position="1211"/>
        <end position="1269"/>
    </location>
</feature>
<dbReference type="Gene3D" id="3.30.530.20">
    <property type="match status" value="3"/>
</dbReference>
<proteinExistence type="predicted"/>
<dbReference type="InterPro" id="IPR023393">
    <property type="entry name" value="START-like_dom_sf"/>
</dbReference>
<keyword evidence="5" id="KW-1185">Reference proteome</keyword>
<dbReference type="GO" id="GO:0008289">
    <property type="term" value="F:lipid binding"/>
    <property type="evidence" value="ECO:0007669"/>
    <property type="project" value="InterPro"/>
</dbReference>
<feature type="compositionally biased region" description="Polar residues" evidence="1">
    <location>
        <begin position="1525"/>
        <end position="1539"/>
    </location>
</feature>
<dbReference type="InterPro" id="IPR002913">
    <property type="entry name" value="START_lipid-bd_dom"/>
</dbReference>
<dbReference type="CDD" id="cd00177">
    <property type="entry name" value="START"/>
    <property type="match status" value="1"/>
</dbReference>
<organism evidence="4 5">
    <name type="scientific">Hermanssonia centrifuga</name>
    <dbReference type="NCBI Taxonomy" id="98765"/>
    <lineage>
        <taxon>Eukaryota</taxon>
        <taxon>Fungi</taxon>
        <taxon>Dikarya</taxon>
        <taxon>Basidiomycota</taxon>
        <taxon>Agaricomycotina</taxon>
        <taxon>Agaricomycetes</taxon>
        <taxon>Polyporales</taxon>
        <taxon>Meruliaceae</taxon>
        <taxon>Hermanssonia</taxon>
    </lineage>
</organism>
<keyword evidence="2" id="KW-1133">Transmembrane helix</keyword>
<dbReference type="InterPro" id="IPR051213">
    <property type="entry name" value="START_lipid_transfer"/>
</dbReference>
<dbReference type="Pfam" id="PF01852">
    <property type="entry name" value="START"/>
    <property type="match status" value="2"/>
</dbReference>
<dbReference type="PANTHER" id="PTHR19308:SF54">
    <property type="entry name" value="START DOMAIN-CONTAINING PROTEIN"/>
    <property type="match status" value="1"/>
</dbReference>
<feature type="compositionally biased region" description="Low complexity" evidence="1">
    <location>
        <begin position="849"/>
        <end position="868"/>
    </location>
</feature>
<evidence type="ECO:0000256" key="2">
    <source>
        <dbReference type="SAM" id="Phobius"/>
    </source>
</evidence>
<feature type="compositionally biased region" description="Low complexity" evidence="1">
    <location>
        <begin position="1566"/>
        <end position="1584"/>
    </location>
</feature>
<dbReference type="PANTHER" id="PTHR19308">
    <property type="entry name" value="PHOSPHATIDYLCHOLINE TRANSFER PROTEIN"/>
    <property type="match status" value="1"/>
</dbReference>
<sequence length="1789" mass="196140">MLDGTRLRQSWYEALDGAQTHFRQLLTSHSSNEWKRISIEGSQSNAKGKARAAGPQLVDVVLHRKIVKGASVYRAVLDVSTTDEPQITLDACRAVLATPELRKEWDPAVERSQLLEMFDQVTRIYKTNFTLGWPASPRDAVTISRTFSDATTVIDISTSLPRSPDEPAYLRPSPPYVRSEVGLFAWCIQLVTSSSGAPRLRMTCFWQHDLRALWTGGFGSAPGVAQQLAAMTIGFFKTVKTRGSSRIPLLSGYGNGVSVERVRFQIDREALTADYAIVPEEEEHERQEREQSLEELHAIREHRRLTRSVEWLLPVGEGWDVQITTRASSEAVTQLPWTAHATRSGQDRIVLKIKHSELPNDHSVLKVRVVIELSGPSSGWRLNGIPQPVETVEERDPSSYYMSQPILQDTTSMADVSFRSQSTTNTVTTEASSTSTIPEPLSRTMTNTERTLAGERSILSRVKRNYIYFSSLLQEPEAKWKRTTESRGVSVAQLDSIDPTLVVYRAEATFVGLGLWDLYAAIATPGARAFWDRAYDDAVLLEDVNQLTELWHHKTKPTWPVNGRDAVVLKTVYKSPTTIHIFAFSADEPNLFPNVPSADPNVIRTQIDLQGWAIEALSPTTTLVTLLEQSDPKGWSNKASIPQQMVSYVAGVGDFVIKCGGPPVQTRLEGAKSNDIRYDHEKGSFRIEYERCASRRSSSSEGTDEPSLPNTPVIECELRCDLDNWASSLDIVIDPPPQSITCLRRHRLSSGGGGLWLTISHDAVHAGDERLQAIVRRAPQGVAKEKGLVMVNGARVDVDVEELADKEVKHLAKQKRVKPARIPLDQPPVLGVIRRRKAEWDSAEQDGNATDSTTATTSPTSASSSQYTSSAPAFASSFTRYFNYAVEQATVTTQQAVAAISPAAAAGADAMPSSSKPPMQYALEALSYLQAQHARPVSDGWTLVSDKGFPVYRKIEAQISSVIPVHKGEKVVEGFSADEMASVLTSYECRKQWDTRFDSVHVFESFGAGSHTNFTVTKGGFPFRDRGFYLANLMARTALARRTTGETDQTSDGRTAVFLVSASFSAESASSFAPSKYNPYTLPVGRVFVDGWILETLDPYGSENYTIPSTRCTRITAVDYAGSIPAAVNSSINAMLPKSILALETYLKGLSPPPFTRLPASGLMILSKTDENPDAKSWTLRKRDSTHEVVNTRFSPGDRVYKSTISVNACPRRSLSPSANDRTPRPSTIMAAPRTPNLDGQLAGTNEDNSKTPAALPKGTSPVSERWGSNDTLRSSSIFTVRGEVRHPTDLMIAELVVDTKLYPEGYTVKLRSRIDKEPQRLPLPASGEDLPVDNPLPISPSVYTLPLSPLHSAGLAADRPPCHLLRLMLPTAQFQMSTIQDPLTGETRSAPPKPQWLLDLEVGRAVIFVEVRPASSDSNDKKTTVTIDGNSTPVFTEKESLTNLGRDELLDGRTSKMDVLVRTSSEEEQLPQELLSPIAIADHLLDDVAPTTAISVPLDTTEGESLDTPQAESPIAAEKLPDESASQSDGVPPDSSTHGLLRFLNSYPNPLTRFATPAGRPRPVLRSLSGSTTSSRQASGTARDNNEASTSSGHPVALLSPRADNAPTYPLSTVIIVALIAFLIGSLLRSMLSPADFVYVVSDLKDAEDVSSGWREIKRLLEVKYLVGGWDFQVALIFQYNLQLRWLCTAAFVDGSVLGNGPQVRMPGFKGARQTTLSWRYPPDSHRGRPHASGSVLRQAICHTLVLTAFHGESNLKHSRHCKTLTYLVLSIHSVAGFCPSLAVNSTI</sequence>
<dbReference type="STRING" id="98765.A0A2R6NHV2"/>
<feature type="region of interest" description="Disordered" evidence="1">
    <location>
        <begin position="838"/>
        <end position="868"/>
    </location>
</feature>
<feature type="transmembrane region" description="Helical" evidence="2">
    <location>
        <begin position="1766"/>
        <end position="1785"/>
    </location>
</feature>
<evidence type="ECO:0000313" key="5">
    <source>
        <dbReference type="Proteomes" id="UP000186601"/>
    </source>
</evidence>
<dbReference type="Proteomes" id="UP000186601">
    <property type="component" value="Unassembled WGS sequence"/>
</dbReference>
<comment type="caution">
    <text evidence="4">The sequence shown here is derived from an EMBL/GenBank/DDBJ whole genome shotgun (WGS) entry which is preliminary data.</text>
</comment>
<dbReference type="GO" id="GO:0005737">
    <property type="term" value="C:cytoplasm"/>
    <property type="evidence" value="ECO:0007669"/>
    <property type="project" value="UniProtKB-ARBA"/>
</dbReference>
<feature type="transmembrane region" description="Helical" evidence="2">
    <location>
        <begin position="1610"/>
        <end position="1629"/>
    </location>
</feature>
<reference evidence="4 5" key="1">
    <citation type="submission" date="2018-02" db="EMBL/GenBank/DDBJ databases">
        <title>Genome sequence of the basidiomycete white-rot fungus Phlebia centrifuga.</title>
        <authorList>
            <person name="Granchi Z."/>
            <person name="Peng M."/>
            <person name="de Vries R.P."/>
            <person name="Hilden K."/>
            <person name="Makela M.R."/>
            <person name="Grigoriev I."/>
            <person name="Riley R."/>
        </authorList>
    </citation>
    <scope>NUCLEOTIDE SEQUENCE [LARGE SCALE GENOMIC DNA]</scope>
    <source>
        <strain evidence="4 5">FBCC195</strain>
    </source>
</reference>
<name>A0A2R6NHV2_9APHY</name>
<feature type="region of interest" description="Disordered" evidence="1">
    <location>
        <begin position="421"/>
        <end position="441"/>
    </location>
</feature>
<feature type="region of interest" description="Disordered" evidence="1">
    <location>
        <begin position="1521"/>
        <end position="1597"/>
    </location>
</feature>
<dbReference type="EMBL" id="MLYV02001234">
    <property type="protein sequence ID" value="PSR71903.1"/>
    <property type="molecule type" value="Genomic_DNA"/>
</dbReference>
<evidence type="ECO:0000259" key="3">
    <source>
        <dbReference type="PROSITE" id="PS50848"/>
    </source>
</evidence>
<feature type="domain" description="START" evidence="3">
    <location>
        <begin position="938"/>
        <end position="1136"/>
    </location>
</feature>
<dbReference type="SUPFAM" id="SSF55961">
    <property type="entry name" value="Bet v1-like"/>
    <property type="match status" value="3"/>
</dbReference>
<feature type="domain" description="START" evidence="3">
    <location>
        <begin position="480"/>
        <end position="647"/>
    </location>
</feature>
<accession>A0A2R6NHV2</accession>
<keyword evidence="2" id="KW-0472">Membrane</keyword>
<keyword evidence="2" id="KW-0812">Transmembrane</keyword>
<evidence type="ECO:0000256" key="1">
    <source>
        <dbReference type="SAM" id="MobiDB-lite"/>
    </source>
</evidence>
<evidence type="ECO:0000313" key="4">
    <source>
        <dbReference type="EMBL" id="PSR71903.1"/>
    </source>
</evidence>